<dbReference type="Gene3D" id="3.30.565.10">
    <property type="entry name" value="Histidine kinase-like ATPase, C-terminal domain"/>
    <property type="match status" value="1"/>
</dbReference>
<feature type="domain" description="PAS" evidence="11">
    <location>
        <begin position="102"/>
        <end position="140"/>
    </location>
</feature>
<reference evidence="12 13" key="1">
    <citation type="submission" date="2021-03" db="EMBL/GenBank/DDBJ databases">
        <title>Genomic Encyclopedia of Type Strains, Phase III (KMG-III): the genomes of soil and plant-associated and newly described type strains.</title>
        <authorList>
            <person name="Whitman W."/>
        </authorList>
    </citation>
    <scope>NUCLEOTIDE SEQUENCE [LARGE SCALE GENOMIC DNA]</scope>
    <source>
        <strain evidence="12 13">IMMIB AFH-6</strain>
    </source>
</reference>
<dbReference type="CDD" id="cd00082">
    <property type="entry name" value="HisKA"/>
    <property type="match status" value="1"/>
</dbReference>
<keyword evidence="7" id="KW-0067">ATP-binding</keyword>
<dbReference type="Pfam" id="PF08448">
    <property type="entry name" value="PAS_4"/>
    <property type="match status" value="1"/>
</dbReference>
<gene>
    <name evidence="12" type="ORF">J2851_006264</name>
</gene>
<dbReference type="Gene3D" id="3.30.450.20">
    <property type="entry name" value="PAS domain"/>
    <property type="match status" value="2"/>
</dbReference>
<feature type="transmembrane region" description="Helical" evidence="9">
    <location>
        <begin position="6"/>
        <end position="34"/>
    </location>
</feature>
<dbReference type="InterPro" id="IPR004358">
    <property type="entry name" value="Sig_transdc_His_kin-like_C"/>
</dbReference>
<proteinExistence type="predicted"/>
<keyword evidence="5" id="KW-0547">Nucleotide-binding</keyword>
<protein>
    <recommendedName>
        <fullName evidence="2">histidine kinase</fullName>
        <ecNumber evidence="2">2.7.13.3</ecNumber>
    </recommendedName>
</protein>
<dbReference type="Pfam" id="PF02518">
    <property type="entry name" value="HATPase_c"/>
    <property type="match status" value="1"/>
</dbReference>
<evidence type="ECO:0000256" key="5">
    <source>
        <dbReference type="ARBA" id="ARBA00022741"/>
    </source>
</evidence>
<dbReference type="SMART" id="SM00091">
    <property type="entry name" value="PAS"/>
    <property type="match status" value="1"/>
</dbReference>
<accession>A0ABS4SV53</accession>
<dbReference type="InterPro" id="IPR005467">
    <property type="entry name" value="His_kinase_dom"/>
</dbReference>
<keyword evidence="3" id="KW-0597">Phosphoprotein</keyword>
<dbReference type="SUPFAM" id="SSF55785">
    <property type="entry name" value="PYP-like sensor domain (PAS domain)"/>
    <property type="match status" value="2"/>
</dbReference>
<keyword evidence="9" id="KW-0472">Membrane</keyword>
<feature type="domain" description="Histidine kinase" evidence="10">
    <location>
        <begin position="400"/>
        <end position="619"/>
    </location>
</feature>
<dbReference type="EMBL" id="JAGINP010000031">
    <property type="protein sequence ID" value="MBP2296446.1"/>
    <property type="molecule type" value="Genomic_DNA"/>
</dbReference>
<evidence type="ECO:0000313" key="13">
    <source>
        <dbReference type="Proteomes" id="UP000781958"/>
    </source>
</evidence>
<evidence type="ECO:0000259" key="10">
    <source>
        <dbReference type="PROSITE" id="PS50109"/>
    </source>
</evidence>
<dbReference type="Pfam" id="PF13426">
    <property type="entry name" value="PAS_9"/>
    <property type="match status" value="1"/>
</dbReference>
<dbReference type="EC" id="2.7.13.3" evidence="2"/>
<dbReference type="RefSeq" id="WP_209771614.1">
    <property type="nucleotide sequence ID" value="NZ_JAGINP010000031.1"/>
</dbReference>
<dbReference type="SMART" id="SM00388">
    <property type="entry name" value="HisKA"/>
    <property type="match status" value="1"/>
</dbReference>
<dbReference type="SUPFAM" id="SSF55874">
    <property type="entry name" value="ATPase domain of HSP90 chaperone/DNA topoisomerase II/histidine kinase"/>
    <property type="match status" value="1"/>
</dbReference>
<dbReference type="InterPro" id="IPR003661">
    <property type="entry name" value="HisK_dim/P_dom"/>
</dbReference>
<dbReference type="InterPro" id="IPR035965">
    <property type="entry name" value="PAS-like_dom_sf"/>
</dbReference>
<dbReference type="InterPro" id="IPR036890">
    <property type="entry name" value="HATPase_C_sf"/>
</dbReference>
<evidence type="ECO:0000256" key="4">
    <source>
        <dbReference type="ARBA" id="ARBA00022679"/>
    </source>
</evidence>
<sequence length="622" mass="67338">MALPLAALVFLVDSGTSLPSAVAVLYAGIVLLVAEDCAPRTVLLTGLGCALLAVGSFLAMHYGEPWGASHLRLAVSLAAIAITTLLALRKGSAERILGQQAEILDLTHDTVIICDADDIIRYWNGGAEKLYGWTRHEAVGARCQDLLGTRFPVPVKEIERLLRTTGSWSGDLVRTRRDGQPVELQTRLLWRPAAGGERGDVIETSADMTERKRADASIRNAEHRYRLIFQNAGVAIWENDFSRLFAALEGLEASGVTDVRAHLLQDRALVRRLVGMVAVTDVNETAVALFQAAERGQLLGSVGSAISTPEAEETFARLVASMWDGDGRGEAETSFQTLAGERIDVLLRLTIPAEATRWERVLVTMLDVTERNRTQQALTRTLAELAHASRVSTLGQMAASIAHEVNQPLSAIVTYGEAGRRWLKREAPGAEETAACLTHMLDNGRRAAEVIERVRALSRKSVPRKERFALCEVVDASLVLVQRELATGGITLRQTMEAGLPEVLGDRIQIQQVIMNLLLNSIQALVVVDGPSRVLFIDVARSDPDMIRVAVRDRGVGIAETDLGQLFEPFFTTKSNGMGIGLSICRSIVESHGGRIWASNNGGDEGGGATVQFTLPVAREGA</sequence>
<dbReference type="PANTHER" id="PTHR43065:SF10">
    <property type="entry name" value="PEROXIDE STRESS-ACTIVATED HISTIDINE KINASE MAK3"/>
    <property type="match status" value="1"/>
</dbReference>
<feature type="transmembrane region" description="Helical" evidence="9">
    <location>
        <begin position="41"/>
        <end position="63"/>
    </location>
</feature>
<evidence type="ECO:0000256" key="2">
    <source>
        <dbReference type="ARBA" id="ARBA00012438"/>
    </source>
</evidence>
<evidence type="ECO:0000256" key="8">
    <source>
        <dbReference type="ARBA" id="ARBA00023012"/>
    </source>
</evidence>
<keyword evidence="4" id="KW-0808">Transferase</keyword>
<dbReference type="Gene3D" id="1.10.287.130">
    <property type="match status" value="1"/>
</dbReference>
<dbReference type="Pfam" id="PF00512">
    <property type="entry name" value="HisKA"/>
    <property type="match status" value="1"/>
</dbReference>
<dbReference type="InterPro" id="IPR036097">
    <property type="entry name" value="HisK_dim/P_sf"/>
</dbReference>
<dbReference type="InterPro" id="IPR000014">
    <property type="entry name" value="PAS"/>
</dbReference>
<evidence type="ECO:0000259" key="11">
    <source>
        <dbReference type="PROSITE" id="PS50112"/>
    </source>
</evidence>
<evidence type="ECO:0000256" key="9">
    <source>
        <dbReference type="SAM" id="Phobius"/>
    </source>
</evidence>
<evidence type="ECO:0000256" key="1">
    <source>
        <dbReference type="ARBA" id="ARBA00000085"/>
    </source>
</evidence>
<keyword evidence="6" id="KW-0418">Kinase</keyword>
<keyword evidence="13" id="KW-1185">Reference proteome</keyword>
<name>A0ABS4SV53_9PROT</name>
<dbReference type="PROSITE" id="PS50112">
    <property type="entry name" value="PAS"/>
    <property type="match status" value="1"/>
</dbReference>
<keyword evidence="9" id="KW-0812">Transmembrane</keyword>
<dbReference type="PROSITE" id="PS50109">
    <property type="entry name" value="HIS_KIN"/>
    <property type="match status" value="1"/>
</dbReference>
<dbReference type="CDD" id="cd00130">
    <property type="entry name" value="PAS"/>
    <property type="match status" value="1"/>
</dbReference>
<comment type="caution">
    <text evidence="12">The sequence shown here is derived from an EMBL/GenBank/DDBJ whole genome shotgun (WGS) entry which is preliminary data.</text>
</comment>
<organism evidence="12 13">
    <name type="scientific">Azospirillum rugosum</name>
    <dbReference type="NCBI Taxonomy" id="416170"/>
    <lineage>
        <taxon>Bacteria</taxon>
        <taxon>Pseudomonadati</taxon>
        <taxon>Pseudomonadota</taxon>
        <taxon>Alphaproteobacteria</taxon>
        <taxon>Rhodospirillales</taxon>
        <taxon>Azospirillaceae</taxon>
        <taxon>Azospirillum</taxon>
    </lineage>
</organism>
<dbReference type="NCBIfam" id="TIGR00229">
    <property type="entry name" value="sensory_box"/>
    <property type="match status" value="1"/>
</dbReference>
<dbReference type="InterPro" id="IPR013656">
    <property type="entry name" value="PAS_4"/>
</dbReference>
<evidence type="ECO:0000256" key="3">
    <source>
        <dbReference type="ARBA" id="ARBA00022553"/>
    </source>
</evidence>
<comment type="catalytic activity">
    <reaction evidence="1">
        <text>ATP + protein L-histidine = ADP + protein N-phospho-L-histidine.</text>
        <dbReference type="EC" id="2.7.13.3"/>
    </reaction>
</comment>
<dbReference type="Proteomes" id="UP000781958">
    <property type="component" value="Unassembled WGS sequence"/>
</dbReference>
<dbReference type="SUPFAM" id="SSF47384">
    <property type="entry name" value="Homodimeric domain of signal transducing histidine kinase"/>
    <property type="match status" value="1"/>
</dbReference>
<keyword evidence="8" id="KW-0902">Two-component regulatory system</keyword>
<keyword evidence="9" id="KW-1133">Transmembrane helix</keyword>
<dbReference type="SMART" id="SM00387">
    <property type="entry name" value="HATPase_c"/>
    <property type="match status" value="1"/>
</dbReference>
<dbReference type="PRINTS" id="PR00344">
    <property type="entry name" value="BCTRLSENSOR"/>
</dbReference>
<dbReference type="PANTHER" id="PTHR43065">
    <property type="entry name" value="SENSOR HISTIDINE KINASE"/>
    <property type="match status" value="1"/>
</dbReference>
<evidence type="ECO:0000313" key="12">
    <source>
        <dbReference type="EMBL" id="MBP2296446.1"/>
    </source>
</evidence>
<evidence type="ECO:0000256" key="6">
    <source>
        <dbReference type="ARBA" id="ARBA00022777"/>
    </source>
</evidence>
<dbReference type="InterPro" id="IPR003594">
    <property type="entry name" value="HATPase_dom"/>
</dbReference>
<evidence type="ECO:0000256" key="7">
    <source>
        <dbReference type="ARBA" id="ARBA00022840"/>
    </source>
</evidence>